<accession>K1P0G2</accession>
<dbReference type="GO" id="GO:0005525">
    <property type="term" value="F:GTP binding"/>
    <property type="evidence" value="ECO:0007669"/>
    <property type="project" value="UniProtKB-KW"/>
</dbReference>
<dbReference type="InParanoid" id="K1P0G2"/>
<dbReference type="NCBIfam" id="TIGR03156">
    <property type="entry name" value="GTP_HflX"/>
    <property type="match status" value="1"/>
</dbReference>
<dbReference type="Pfam" id="PF01926">
    <property type="entry name" value="MMR_HSR1"/>
    <property type="match status" value="1"/>
</dbReference>
<dbReference type="AlphaFoldDB" id="K1P0G2"/>
<keyword evidence="2" id="KW-0460">Magnesium</keyword>
<sequence length="404" mass="46528">MQDLNSENSEKTRACIYDIQLPEERHGEIVKRVEECESLVKTYGGKVIHKTIQRRHHAATRTFIGHHKLESLVALACEEKANLIILNRELKPGQIYNIEFYLEKNKLQKQIRIWDRLDLIIAIFSRHAKSSEAKLQLELAKIEHFGPRIYGMGEELSQQSAGIGTRGIGETNTEIMKRHIAKRKKLLRKKIEKLQSIKKANRDRRLKMGFKIVSIIGYTNAGKSQLFQSLTNKNNVVVRNELFATLDTKIAHLFLPNTKPSQTVVLCDTIGFIRDLPTNLIDSFHSTLEETIKSDLLLHVVDISENDFSAKIKEVEKVLKILGCDHVPRFFIFNKIDKLSSEDFINSFQASKMLSGYNYVFVSAKTGENIVQLREKITFWFFGGQVEKSEENPSPFLRENYENH</sequence>
<evidence type="ECO:0000313" key="3">
    <source>
        <dbReference type="EMBL" id="EKC17177.1"/>
    </source>
</evidence>
<dbReference type="HOGENOM" id="CLU_019597_2_2_1"/>
<dbReference type="InterPro" id="IPR032305">
    <property type="entry name" value="GTP-bd_M"/>
</dbReference>
<dbReference type="PROSITE" id="PS51705">
    <property type="entry name" value="G_HFLX"/>
    <property type="match status" value="1"/>
</dbReference>
<name>K1P0G2_MAGGI</name>
<feature type="binding site" evidence="1">
    <location>
        <begin position="334"/>
        <end position="337"/>
    </location>
    <ligand>
        <name>GTP</name>
        <dbReference type="ChEBI" id="CHEBI:37565"/>
    </ligand>
</feature>
<feature type="binding site" evidence="1">
    <location>
        <begin position="243"/>
        <end position="247"/>
    </location>
    <ligand>
        <name>GTP</name>
        <dbReference type="ChEBI" id="CHEBI:37565"/>
    </ligand>
</feature>
<dbReference type="EMBL" id="JH823193">
    <property type="protein sequence ID" value="EKC17177.1"/>
    <property type="molecule type" value="Genomic_DNA"/>
</dbReference>
<protein>
    <submittedName>
        <fullName evidence="3">Putative GTP-binding protein ynbA</fullName>
    </submittedName>
</protein>
<dbReference type="InterPro" id="IPR025121">
    <property type="entry name" value="GTPase_HflX_N"/>
</dbReference>
<dbReference type="Gene3D" id="3.40.50.11060">
    <property type="entry name" value="GTPase HflX, N-terminal domain"/>
    <property type="match status" value="1"/>
</dbReference>
<dbReference type="HAMAP" id="MF_00900">
    <property type="entry name" value="GTPase_HflX"/>
    <property type="match status" value="1"/>
</dbReference>
<dbReference type="Pfam" id="PF16360">
    <property type="entry name" value="GTP-bdg_M"/>
    <property type="match status" value="1"/>
</dbReference>
<proteinExistence type="inferred from homology"/>
<dbReference type="PRINTS" id="PR00326">
    <property type="entry name" value="GTP1OBG"/>
</dbReference>
<feature type="binding site" evidence="2">
    <location>
        <position position="245"/>
    </location>
    <ligand>
        <name>Mg(2+)</name>
        <dbReference type="ChEBI" id="CHEBI:18420"/>
    </ligand>
</feature>
<dbReference type="InterPro" id="IPR027417">
    <property type="entry name" value="P-loop_NTPase"/>
</dbReference>
<dbReference type="PANTHER" id="PTHR10229">
    <property type="entry name" value="GTP-BINDING PROTEIN HFLX"/>
    <property type="match status" value="1"/>
</dbReference>
<dbReference type="InterPro" id="IPR042108">
    <property type="entry name" value="GTPase_HflX_N_sf"/>
</dbReference>
<dbReference type="PANTHER" id="PTHR10229:SF0">
    <property type="entry name" value="GTP-BINDING PROTEIN 6-RELATED"/>
    <property type="match status" value="1"/>
</dbReference>
<dbReference type="Gene3D" id="6.10.250.2860">
    <property type="match status" value="1"/>
</dbReference>
<gene>
    <name evidence="3" type="ORF">CGI_10002082</name>
</gene>
<feature type="binding site" evidence="1">
    <location>
        <begin position="268"/>
        <end position="271"/>
    </location>
    <ligand>
        <name>GTP</name>
        <dbReference type="ChEBI" id="CHEBI:37565"/>
    </ligand>
</feature>
<organism evidence="3">
    <name type="scientific">Magallana gigas</name>
    <name type="common">Pacific oyster</name>
    <name type="synonym">Crassostrea gigas</name>
    <dbReference type="NCBI Taxonomy" id="29159"/>
    <lineage>
        <taxon>Eukaryota</taxon>
        <taxon>Metazoa</taxon>
        <taxon>Spiralia</taxon>
        <taxon>Lophotrochozoa</taxon>
        <taxon>Mollusca</taxon>
        <taxon>Bivalvia</taxon>
        <taxon>Autobranchia</taxon>
        <taxon>Pteriomorphia</taxon>
        <taxon>Ostreida</taxon>
        <taxon>Ostreoidea</taxon>
        <taxon>Ostreidae</taxon>
        <taxon>Magallana</taxon>
    </lineage>
</organism>
<feature type="binding site" evidence="2">
    <location>
        <position position="224"/>
    </location>
    <ligand>
        <name>Mg(2+)</name>
        <dbReference type="ChEBI" id="CHEBI:18420"/>
    </ligand>
</feature>
<dbReference type="FunCoup" id="K1P0G2">
    <property type="interactions" value="280"/>
</dbReference>
<dbReference type="CDD" id="cd01878">
    <property type="entry name" value="HflX"/>
    <property type="match status" value="1"/>
</dbReference>
<dbReference type="PIRSF" id="PIRSF006809">
    <property type="entry name" value="GTP-binding_hflX_prd"/>
    <property type="match status" value="1"/>
</dbReference>
<dbReference type="Gene3D" id="3.40.50.300">
    <property type="entry name" value="P-loop containing nucleotide triphosphate hydrolases"/>
    <property type="match status" value="1"/>
</dbReference>
<dbReference type="Pfam" id="PF13167">
    <property type="entry name" value="GTP-bdg_N"/>
    <property type="match status" value="1"/>
</dbReference>
<keyword evidence="2" id="KW-0479">Metal-binding</keyword>
<dbReference type="GO" id="GO:0043022">
    <property type="term" value="F:ribosome binding"/>
    <property type="evidence" value="ECO:0007669"/>
    <property type="project" value="TreeGrafter"/>
</dbReference>
<keyword evidence="1" id="KW-0342">GTP-binding</keyword>
<dbReference type="InterPro" id="IPR030394">
    <property type="entry name" value="G_HFLX_dom"/>
</dbReference>
<reference evidence="3" key="1">
    <citation type="journal article" date="2012" name="Nature">
        <title>The oyster genome reveals stress adaptation and complexity of shell formation.</title>
        <authorList>
            <person name="Zhang G."/>
            <person name="Fang X."/>
            <person name="Guo X."/>
            <person name="Li L."/>
            <person name="Luo R."/>
            <person name="Xu F."/>
            <person name="Yang P."/>
            <person name="Zhang L."/>
            <person name="Wang X."/>
            <person name="Qi H."/>
            <person name="Xiong Z."/>
            <person name="Que H."/>
            <person name="Xie Y."/>
            <person name="Holland P.W."/>
            <person name="Paps J."/>
            <person name="Zhu Y."/>
            <person name="Wu F."/>
            <person name="Chen Y."/>
            <person name="Wang J."/>
            <person name="Peng C."/>
            <person name="Meng J."/>
            <person name="Yang L."/>
            <person name="Liu J."/>
            <person name="Wen B."/>
            <person name="Zhang N."/>
            <person name="Huang Z."/>
            <person name="Zhu Q."/>
            <person name="Feng Y."/>
            <person name="Mount A."/>
            <person name="Hedgecock D."/>
            <person name="Xu Z."/>
            <person name="Liu Y."/>
            <person name="Domazet-Loso T."/>
            <person name="Du Y."/>
            <person name="Sun X."/>
            <person name="Zhang S."/>
            <person name="Liu B."/>
            <person name="Cheng P."/>
            <person name="Jiang X."/>
            <person name="Li J."/>
            <person name="Fan D."/>
            <person name="Wang W."/>
            <person name="Fu W."/>
            <person name="Wang T."/>
            <person name="Wang B."/>
            <person name="Zhang J."/>
            <person name="Peng Z."/>
            <person name="Li Y."/>
            <person name="Li N."/>
            <person name="Wang J."/>
            <person name="Chen M."/>
            <person name="He Y."/>
            <person name="Tan F."/>
            <person name="Song X."/>
            <person name="Zheng Q."/>
            <person name="Huang R."/>
            <person name="Yang H."/>
            <person name="Du X."/>
            <person name="Chen L."/>
            <person name="Yang M."/>
            <person name="Gaffney P.M."/>
            <person name="Wang S."/>
            <person name="Luo L."/>
            <person name="She Z."/>
            <person name="Ming Y."/>
            <person name="Huang W."/>
            <person name="Zhang S."/>
            <person name="Huang B."/>
            <person name="Zhang Y."/>
            <person name="Qu T."/>
            <person name="Ni P."/>
            <person name="Miao G."/>
            <person name="Wang J."/>
            <person name="Wang Q."/>
            <person name="Steinberg C.E."/>
            <person name="Wang H."/>
            <person name="Li N."/>
            <person name="Qian L."/>
            <person name="Zhang G."/>
            <person name="Li Y."/>
            <person name="Yang H."/>
            <person name="Liu X."/>
            <person name="Wang J."/>
            <person name="Yin Y."/>
            <person name="Wang J."/>
        </authorList>
    </citation>
    <scope>NUCLEOTIDE SEQUENCE [LARGE SCALE GENOMIC DNA]</scope>
    <source>
        <strain evidence="3">05x7-T-G4-1.051#20</strain>
    </source>
</reference>
<feature type="binding site" evidence="1">
    <location>
        <begin position="363"/>
        <end position="365"/>
    </location>
    <ligand>
        <name>GTP</name>
        <dbReference type="ChEBI" id="CHEBI:37565"/>
    </ligand>
</feature>
<evidence type="ECO:0000256" key="2">
    <source>
        <dbReference type="PIRSR" id="PIRSR006809-2"/>
    </source>
</evidence>
<dbReference type="SUPFAM" id="SSF52540">
    <property type="entry name" value="P-loop containing nucleoside triphosphate hydrolases"/>
    <property type="match status" value="1"/>
</dbReference>
<feature type="binding site" evidence="1">
    <location>
        <begin position="217"/>
        <end position="224"/>
    </location>
    <ligand>
        <name>GTP</name>
        <dbReference type="ChEBI" id="CHEBI:37565"/>
    </ligand>
</feature>
<keyword evidence="1" id="KW-0547">Nucleotide-binding</keyword>
<comment type="cofactor">
    <cofactor evidence="2">
        <name>Mg(2+)</name>
        <dbReference type="ChEBI" id="CHEBI:18420"/>
    </cofactor>
</comment>
<dbReference type="GO" id="GO:0005737">
    <property type="term" value="C:cytoplasm"/>
    <property type="evidence" value="ECO:0007669"/>
    <property type="project" value="TreeGrafter"/>
</dbReference>
<evidence type="ECO:0000256" key="1">
    <source>
        <dbReference type="PIRSR" id="PIRSR006809-1"/>
    </source>
</evidence>
<dbReference type="GO" id="GO:0046872">
    <property type="term" value="F:metal ion binding"/>
    <property type="evidence" value="ECO:0007669"/>
    <property type="project" value="UniProtKB-KW"/>
</dbReference>
<dbReference type="InterPro" id="IPR006073">
    <property type="entry name" value="GTP-bd"/>
</dbReference>
<dbReference type="InterPro" id="IPR016496">
    <property type="entry name" value="GTPase_HflX"/>
</dbReference>